<dbReference type="RefSeq" id="WP_111646918.1">
    <property type="nucleotide sequence ID" value="NZ_JACHWI010000001.1"/>
</dbReference>
<feature type="signal peptide" evidence="1">
    <location>
        <begin position="1"/>
        <end position="17"/>
    </location>
</feature>
<dbReference type="EMBL" id="QLMJ01000001">
    <property type="protein sequence ID" value="RAK43112.1"/>
    <property type="molecule type" value="Genomic_DNA"/>
</dbReference>
<comment type="caution">
    <text evidence="2">The sequence shown here is derived from an EMBL/GenBank/DDBJ whole genome shotgun (WGS) entry which is preliminary data.</text>
</comment>
<accession>A0A327ZJV4</accession>
<dbReference type="AlphaFoldDB" id="A0A327ZJV4"/>
<dbReference type="PROSITE" id="PS51257">
    <property type="entry name" value="PROKAR_LIPOPROTEIN"/>
    <property type="match status" value="1"/>
</dbReference>
<organism evidence="2 3">
    <name type="scientific">Actinoplanes lutulentus</name>
    <dbReference type="NCBI Taxonomy" id="1287878"/>
    <lineage>
        <taxon>Bacteria</taxon>
        <taxon>Bacillati</taxon>
        <taxon>Actinomycetota</taxon>
        <taxon>Actinomycetes</taxon>
        <taxon>Micromonosporales</taxon>
        <taxon>Micromonosporaceae</taxon>
        <taxon>Actinoplanes</taxon>
    </lineage>
</organism>
<evidence type="ECO:0000256" key="1">
    <source>
        <dbReference type="SAM" id="SignalP"/>
    </source>
</evidence>
<dbReference type="OrthoDB" id="99456at2"/>
<sequence>MRRAAILLLLLTGACAAGDEDVEVSASAAVAGSSRVMPYVDVVSGAADISAITAATGQKDFTAAFVLAGAGESCTPAWSGTTAIDDSAVRASLAEIGGEVVAATGGADGTYLEAVCSAGRRRHHRDLG</sequence>
<keyword evidence="1" id="KW-0732">Signal</keyword>
<name>A0A327ZJV4_9ACTN</name>
<proteinExistence type="predicted"/>
<reference evidence="2 3" key="1">
    <citation type="submission" date="2018-06" db="EMBL/GenBank/DDBJ databases">
        <title>Genomic Encyclopedia of Type Strains, Phase III (KMG-III): the genomes of soil and plant-associated and newly described type strains.</title>
        <authorList>
            <person name="Whitman W."/>
        </authorList>
    </citation>
    <scope>NUCLEOTIDE SEQUENCE [LARGE SCALE GENOMIC DNA]</scope>
    <source>
        <strain evidence="2 3">CGMCC 4.7090</strain>
    </source>
</reference>
<evidence type="ECO:0000313" key="2">
    <source>
        <dbReference type="EMBL" id="RAK43112.1"/>
    </source>
</evidence>
<keyword evidence="3" id="KW-1185">Reference proteome</keyword>
<dbReference type="Gene3D" id="3.20.20.80">
    <property type="entry name" value="Glycosidases"/>
    <property type="match status" value="1"/>
</dbReference>
<protein>
    <submittedName>
        <fullName evidence="2">Uncharacterized protein</fullName>
    </submittedName>
</protein>
<dbReference type="Proteomes" id="UP000249341">
    <property type="component" value="Unassembled WGS sequence"/>
</dbReference>
<feature type="chain" id="PRO_5038356533" evidence="1">
    <location>
        <begin position="18"/>
        <end position="128"/>
    </location>
</feature>
<gene>
    <name evidence="2" type="ORF">B0I29_101242</name>
</gene>
<evidence type="ECO:0000313" key="3">
    <source>
        <dbReference type="Proteomes" id="UP000249341"/>
    </source>
</evidence>